<evidence type="ECO:0000259" key="2">
    <source>
        <dbReference type="Pfam" id="PF14240"/>
    </source>
</evidence>
<dbReference type="AlphaFoldDB" id="A0AAE0T5H6"/>
<accession>A0AAE0T5H6</accession>
<feature type="region of interest" description="Disordered" evidence="1">
    <location>
        <begin position="286"/>
        <end position="312"/>
    </location>
</feature>
<sequence length="327" mass="36138">MRKLKSGIARLIFKPAVLSALLLLGGYLWAADTSAVMCNYRQDAVNRNLKLNSQVEISCKNNERLIMSNGIPEHTTGSFPNKGNPNRISEQKIIRRMPLYPELTGGVSKPVRIPGVAINGVKFEPGTAESYNGERKWNYEALQNVLDLGLDANNAHVQPNGEYHYHSVPFPLLKSADTMSLVGWAADGFPIYAVYGYSDSKNKASEIRRIKSSYRLKSSPDSGRPTEIETGAFVQDYEYIAGSGDLDECNGRFAVTPEFPDGIYHYYITEGYPYISRCVKGKVIDSAFEQPGPQPPGRQGRQTGRRPPPARTLSIDGCAYILALPVL</sequence>
<comment type="caution">
    <text evidence="3">The sequence shown here is derived from an EMBL/GenBank/DDBJ whole genome shotgun (WGS) entry which is preliminary data.</text>
</comment>
<dbReference type="EMBL" id="JAEAOA010000186">
    <property type="protein sequence ID" value="KAK3604220.1"/>
    <property type="molecule type" value="Genomic_DNA"/>
</dbReference>
<organism evidence="3 4">
    <name type="scientific">Potamilus streckersoni</name>
    <dbReference type="NCBI Taxonomy" id="2493646"/>
    <lineage>
        <taxon>Eukaryota</taxon>
        <taxon>Metazoa</taxon>
        <taxon>Spiralia</taxon>
        <taxon>Lophotrochozoa</taxon>
        <taxon>Mollusca</taxon>
        <taxon>Bivalvia</taxon>
        <taxon>Autobranchia</taxon>
        <taxon>Heteroconchia</taxon>
        <taxon>Palaeoheterodonta</taxon>
        <taxon>Unionida</taxon>
        <taxon>Unionoidea</taxon>
        <taxon>Unionidae</taxon>
        <taxon>Ambleminae</taxon>
        <taxon>Lampsilini</taxon>
        <taxon>Potamilus</taxon>
    </lineage>
</organism>
<dbReference type="Proteomes" id="UP001195483">
    <property type="component" value="Unassembled WGS sequence"/>
</dbReference>
<keyword evidence="4" id="KW-1185">Reference proteome</keyword>
<evidence type="ECO:0000256" key="1">
    <source>
        <dbReference type="SAM" id="MobiDB-lite"/>
    </source>
</evidence>
<name>A0AAE0T5H6_9BIVA</name>
<proteinExistence type="predicted"/>
<feature type="domain" description="YHYH" evidence="2">
    <location>
        <begin position="97"/>
        <end position="281"/>
    </location>
</feature>
<gene>
    <name evidence="3" type="ORF">CHS0354_002028</name>
</gene>
<protein>
    <recommendedName>
        <fullName evidence="2">YHYH domain-containing protein</fullName>
    </recommendedName>
</protein>
<reference evidence="3" key="3">
    <citation type="submission" date="2023-05" db="EMBL/GenBank/DDBJ databases">
        <authorList>
            <person name="Smith C.H."/>
        </authorList>
    </citation>
    <scope>NUCLEOTIDE SEQUENCE</scope>
    <source>
        <strain evidence="3">CHS0354</strain>
        <tissue evidence="3">Mantle</tissue>
    </source>
</reference>
<evidence type="ECO:0000313" key="4">
    <source>
        <dbReference type="Proteomes" id="UP001195483"/>
    </source>
</evidence>
<evidence type="ECO:0000313" key="3">
    <source>
        <dbReference type="EMBL" id="KAK3604220.1"/>
    </source>
</evidence>
<dbReference type="InterPro" id="IPR025924">
    <property type="entry name" value="YHYH_dom"/>
</dbReference>
<reference evidence="3" key="2">
    <citation type="journal article" date="2021" name="Genome Biol. Evol.">
        <title>Developing a high-quality reference genome for a parasitic bivalve with doubly uniparental inheritance (Bivalvia: Unionida).</title>
        <authorList>
            <person name="Smith C.H."/>
        </authorList>
    </citation>
    <scope>NUCLEOTIDE SEQUENCE</scope>
    <source>
        <strain evidence="3">CHS0354</strain>
        <tissue evidence="3">Mantle</tissue>
    </source>
</reference>
<reference evidence="3" key="1">
    <citation type="journal article" date="2021" name="Genome Biol. Evol.">
        <title>A High-Quality Reference Genome for a Parasitic Bivalve with Doubly Uniparental Inheritance (Bivalvia: Unionida).</title>
        <authorList>
            <person name="Smith C.H."/>
        </authorList>
    </citation>
    <scope>NUCLEOTIDE SEQUENCE</scope>
    <source>
        <strain evidence="3">CHS0354</strain>
    </source>
</reference>
<dbReference type="Pfam" id="PF14240">
    <property type="entry name" value="YHYH"/>
    <property type="match status" value="1"/>
</dbReference>